<dbReference type="Pfam" id="PF13412">
    <property type="entry name" value="HTH_24"/>
    <property type="match status" value="1"/>
</dbReference>
<dbReference type="RefSeq" id="WP_101073464.1">
    <property type="nucleotide sequence ID" value="NZ_PISP01000003.1"/>
</dbReference>
<evidence type="ECO:0000256" key="3">
    <source>
        <dbReference type="ARBA" id="ARBA00023163"/>
    </source>
</evidence>
<dbReference type="GO" id="GO:0043565">
    <property type="term" value="F:sequence-specific DNA binding"/>
    <property type="evidence" value="ECO:0007669"/>
    <property type="project" value="InterPro"/>
</dbReference>
<keyword evidence="6" id="KW-1185">Reference proteome</keyword>
<dbReference type="PANTHER" id="PTHR30154:SF34">
    <property type="entry name" value="TRANSCRIPTIONAL REGULATOR AZLB"/>
    <property type="match status" value="1"/>
</dbReference>
<dbReference type="PANTHER" id="PTHR30154">
    <property type="entry name" value="LEUCINE-RESPONSIVE REGULATORY PROTEIN"/>
    <property type="match status" value="1"/>
</dbReference>
<keyword evidence="1" id="KW-0805">Transcription regulation</keyword>
<accession>A0A2N0VFM9</accession>
<dbReference type="PROSITE" id="PS50956">
    <property type="entry name" value="HTH_ASNC_2"/>
    <property type="match status" value="1"/>
</dbReference>
<dbReference type="Gene3D" id="3.30.70.920">
    <property type="match status" value="1"/>
</dbReference>
<dbReference type="EMBL" id="PISP01000003">
    <property type="protein sequence ID" value="PKD42989.1"/>
    <property type="molecule type" value="Genomic_DNA"/>
</dbReference>
<dbReference type="Proteomes" id="UP000233398">
    <property type="component" value="Unassembled WGS sequence"/>
</dbReference>
<reference evidence="5 6" key="1">
    <citation type="submission" date="2017-11" db="EMBL/GenBank/DDBJ databases">
        <title>Rhodohalobacter 15182 sp. nov., isolated from a salt lake.</title>
        <authorList>
            <person name="Han S."/>
        </authorList>
    </citation>
    <scope>NUCLEOTIDE SEQUENCE [LARGE SCALE GENOMIC DNA]</scope>
    <source>
        <strain evidence="5 6">15182</strain>
    </source>
</reference>
<sequence>MSVKLDDIDRQIIDLLQENGRMPNNELAKRVGLTTTPTLERVKRLEREGVIKGYTAWIDKSSIDRGLTVFCNIKLSVHQLGKMEEFSKHIHGVPEILACYNTTGEYDYLLHVVVKDTNEYERFLRTKLTQIPGVERIYTGIVLSVIKEQSKITVMENGDSV</sequence>
<proteinExistence type="predicted"/>
<dbReference type="InterPro" id="IPR000485">
    <property type="entry name" value="AsnC-type_HTH_dom"/>
</dbReference>
<dbReference type="InterPro" id="IPR011991">
    <property type="entry name" value="ArsR-like_HTH"/>
</dbReference>
<name>A0A2N0VFM9_9BACT</name>
<dbReference type="InterPro" id="IPR036388">
    <property type="entry name" value="WH-like_DNA-bd_sf"/>
</dbReference>
<evidence type="ECO:0000313" key="6">
    <source>
        <dbReference type="Proteomes" id="UP000233398"/>
    </source>
</evidence>
<dbReference type="SMART" id="SM00344">
    <property type="entry name" value="HTH_ASNC"/>
    <property type="match status" value="1"/>
</dbReference>
<feature type="domain" description="HTH asnC-type" evidence="4">
    <location>
        <begin position="5"/>
        <end position="68"/>
    </location>
</feature>
<evidence type="ECO:0000313" key="5">
    <source>
        <dbReference type="EMBL" id="PKD42989.1"/>
    </source>
</evidence>
<dbReference type="Gene3D" id="1.10.10.10">
    <property type="entry name" value="Winged helix-like DNA-binding domain superfamily/Winged helix DNA-binding domain"/>
    <property type="match status" value="1"/>
</dbReference>
<organism evidence="5 6">
    <name type="scientific">Rhodohalobacter barkolensis</name>
    <dbReference type="NCBI Taxonomy" id="2053187"/>
    <lineage>
        <taxon>Bacteria</taxon>
        <taxon>Pseudomonadati</taxon>
        <taxon>Balneolota</taxon>
        <taxon>Balneolia</taxon>
        <taxon>Balneolales</taxon>
        <taxon>Balneolaceae</taxon>
        <taxon>Rhodohalobacter</taxon>
    </lineage>
</organism>
<evidence type="ECO:0000256" key="2">
    <source>
        <dbReference type="ARBA" id="ARBA00023125"/>
    </source>
</evidence>
<dbReference type="InterPro" id="IPR019885">
    <property type="entry name" value="Tscrpt_reg_HTH_AsnC-type_CS"/>
</dbReference>
<evidence type="ECO:0000256" key="1">
    <source>
        <dbReference type="ARBA" id="ARBA00023015"/>
    </source>
</evidence>
<keyword evidence="2" id="KW-0238">DNA-binding</keyword>
<dbReference type="SUPFAM" id="SSF46785">
    <property type="entry name" value="Winged helix' DNA-binding domain"/>
    <property type="match status" value="1"/>
</dbReference>
<evidence type="ECO:0000259" key="4">
    <source>
        <dbReference type="PROSITE" id="PS50956"/>
    </source>
</evidence>
<dbReference type="SUPFAM" id="SSF54909">
    <property type="entry name" value="Dimeric alpha+beta barrel"/>
    <property type="match status" value="1"/>
</dbReference>
<dbReference type="InterPro" id="IPR019887">
    <property type="entry name" value="Tscrpt_reg_AsnC/Lrp_C"/>
</dbReference>
<gene>
    <name evidence="5" type="ORF">CWD77_10150</name>
</gene>
<dbReference type="Pfam" id="PF01037">
    <property type="entry name" value="AsnC_trans_reg"/>
    <property type="match status" value="1"/>
</dbReference>
<comment type="caution">
    <text evidence="5">The sequence shown here is derived from an EMBL/GenBank/DDBJ whole genome shotgun (WGS) entry which is preliminary data.</text>
</comment>
<dbReference type="GO" id="GO:0006355">
    <property type="term" value="P:regulation of DNA-templated transcription"/>
    <property type="evidence" value="ECO:0007669"/>
    <property type="project" value="UniProtKB-ARBA"/>
</dbReference>
<dbReference type="GO" id="GO:0043200">
    <property type="term" value="P:response to amino acid"/>
    <property type="evidence" value="ECO:0007669"/>
    <property type="project" value="TreeGrafter"/>
</dbReference>
<dbReference type="InterPro" id="IPR011008">
    <property type="entry name" value="Dimeric_a/b-barrel"/>
</dbReference>
<dbReference type="OrthoDB" id="9800326at2"/>
<protein>
    <submittedName>
        <fullName evidence="5">Lrp/AsnC family transcriptional regulator</fullName>
    </submittedName>
</protein>
<dbReference type="InterPro" id="IPR036390">
    <property type="entry name" value="WH_DNA-bd_sf"/>
</dbReference>
<dbReference type="GO" id="GO:0005829">
    <property type="term" value="C:cytosol"/>
    <property type="evidence" value="ECO:0007669"/>
    <property type="project" value="TreeGrafter"/>
</dbReference>
<dbReference type="PRINTS" id="PR00033">
    <property type="entry name" value="HTHASNC"/>
</dbReference>
<dbReference type="InterPro" id="IPR019888">
    <property type="entry name" value="Tscrpt_reg_AsnC-like"/>
</dbReference>
<dbReference type="PROSITE" id="PS00519">
    <property type="entry name" value="HTH_ASNC_1"/>
    <property type="match status" value="1"/>
</dbReference>
<dbReference type="CDD" id="cd00090">
    <property type="entry name" value="HTH_ARSR"/>
    <property type="match status" value="1"/>
</dbReference>
<keyword evidence="3" id="KW-0804">Transcription</keyword>
<dbReference type="AlphaFoldDB" id="A0A2N0VFM9"/>